<feature type="transmembrane region" description="Helical" evidence="1">
    <location>
        <begin position="127"/>
        <end position="147"/>
    </location>
</feature>
<dbReference type="AlphaFoldDB" id="A0A1I7UVI8"/>
<evidence type="ECO:0000256" key="1">
    <source>
        <dbReference type="SAM" id="Phobius"/>
    </source>
</evidence>
<feature type="transmembrane region" description="Helical" evidence="1">
    <location>
        <begin position="173"/>
        <end position="199"/>
    </location>
</feature>
<proteinExistence type="predicted"/>
<dbReference type="Pfam" id="PF10323">
    <property type="entry name" value="7TM_GPCR_Srv"/>
    <property type="match status" value="1"/>
</dbReference>
<sequence length="207" mass="23502">MNNVVYDSFPEWFLIAESVSLAVLLAIVVVSFGVYVVEVQILYTSKNTTFKGPFYRLMFIGILVDMTSAINLFVLQIIPARGWLSSFYFTNESWLGAIFYAITYGGRCVQGATAAILSFCRLSYAKYTYTMQAIQLSGAVASVFLLLPREYKYVNENGGYYSAFVNNEFRKPFYNFVAALEVIFVLSIVVNNLITYVTYRFKLKKVS</sequence>
<keyword evidence="1" id="KW-1133">Transmembrane helix</keyword>
<feature type="transmembrane region" description="Helical" evidence="1">
    <location>
        <begin position="12"/>
        <end position="37"/>
    </location>
</feature>
<keyword evidence="2" id="KW-1185">Reference proteome</keyword>
<evidence type="ECO:0000313" key="2">
    <source>
        <dbReference type="Proteomes" id="UP000095282"/>
    </source>
</evidence>
<dbReference type="PANTHER" id="PTHR31748">
    <property type="entry name" value="SERPENTINE RECEPTOR, CLASS V"/>
    <property type="match status" value="1"/>
</dbReference>
<protein>
    <submittedName>
        <fullName evidence="3">Serpentine receptor class gamma</fullName>
    </submittedName>
</protein>
<feature type="transmembrane region" description="Helical" evidence="1">
    <location>
        <begin position="57"/>
        <end position="78"/>
    </location>
</feature>
<dbReference type="eggNOG" id="ENOG502TGCG">
    <property type="taxonomic scope" value="Eukaryota"/>
</dbReference>
<evidence type="ECO:0000313" key="3">
    <source>
        <dbReference type="WBParaSite" id="Csp11.Scaffold630.g19769.t1"/>
    </source>
</evidence>
<dbReference type="WBParaSite" id="Csp11.Scaffold630.g19769.t1">
    <property type="protein sequence ID" value="Csp11.Scaffold630.g19769.t1"/>
    <property type="gene ID" value="Csp11.Scaffold630.g19769"/>
</dbReference>
<keyword evidence="1" id="KW-0472">Membrane</keyword>
<name>A0A1I7UVI8_9PELO</name>
<reference evidence="3" key="1">
    <citation type="submission" date="2016-11" db="UniProtKB">
        <authorList>
            <consortium name="WormBaseParasite"/>
        </authorList>
    </citation>
    <scope>IDENTIFICATION</scope>
</reference>
<dbReference type="PANTHER" id="PTHR31748:SF1">
    <property type="entry name" value="SERPENTINE RECEPTOR, CLASS V"/>
    <property type="match status" value="1"/>
</dbReference>
<organism evidence="2 3">
    <name type="scientific">Caenorhabditis tropicalis</name>
    <dbReference type="NCBI Taxonomy" id="1561998"/>
    <lineage>
        <taxon>Eukaryota</taxon>
        <taxon>Metazoa</taxon>
        <taxon>Ecdysozoa</taxon>
        <taxon>Nematoda</taxon>
        <taxon>Chromadorea</taxon>
        <taxon>Rhabditida</taxon>
        <taxon>Rhabditina</taxon>
        <taxon>Rhabditomorpha</taxon>
        <taxon>Rhabditoidea</taxon>
        <taxon>Rhabditidae</taxon>
        <taxon>Peloderinae</taxon>
        <taxon>Caenorhabditis</taxon>
    </lineage>
</organism>
<dbReference type="Proteomes" id="UP000095282">
    <property type="component" value="Unplaced"/>
</dbReference>
<accession>A0A1I7UVI8</accession>
<dbReference type="InterPro" id="IPR019426">
    <property type="entry name" value="7TM_GPCR_serpentine_rcpt_Srv"/>
</dbReference>
<keyword evidence="1" id="KW-0812">Transmembrane</keyword>
<feature type="transmembrane region" description="Helical" evidence="1">
    <location>
        <begin position="98"/>
        <end position="120"/>
    </location>
</feature>